<keyword evidence="5 10" id="KW-0375">Hydrogen ion transport</keyword>
<comment type="similarity">
    <text evidence="3 10">Belongs to the ATPase gamma chain family.</text>
</comment>
<accession>A0A848QS03</accession>
<dbReference type="PRINTS" id="PR00126">
    <property type="entry name" value="ATPASEGAMMA"/>
</dbReference>
<evidence type="ECO:0000256" key="8">
    <source>
        <dbReference type="ARBA" id="ARBA00023196"/>
    </source>
</evidence>
<evidence type="ECO:0000256" key="10">
    <source>
        <dbReference type="HAMAP-Rule" id="MF_00815"/>
    </source>
</evidence>
<dbReference type="InterPro" id="IPR023632">
    <property type="entry name" value="ATP_synth_F1_gsu_CS"/>
</dbReference>
<evidence type="ECO:0000256" key="7">
    <source>
        <dbReference type="ARBA" id="ARBA00023136"/>
    </source>
</evidence>
<dbReference type="AlphaFoldDB" id="A0A848QS03"/>
<proteinExistence type="inferred from homology"/>
<evidence type="ECO:0000256" key="2">
    <source>
        <dbReference type="ARBA" id="ARBA00004170"/>
    </source>
</evidence>
<dbReference type="EMBL" id="JABCRE010000002">
    <property type="protein sequence ID" value="NMW31888.1"/>
    <property type="molecule type" value="Genomic_DNA"/>
</dbReference>
<keyword evidence="9 10" id="KW-0066">ATP synthesis</keyword>
<dbReference type="PANTHER" id="PTHR11693">
    <property type="entry name" value="ATP SYNTHASE GAMMA CHAIN"/>
    <property type="match status" value="1"/>
</dbReference>
<dbReference type="GO" id="GO:0042777">
    <property type="term" value="P:proton motive force-driven plasma membrane ATP synthesis"/>
    <property type="evidence" value="ECO:0007669"/>
    <property type="project" value="UniProtKB-UniRule"/>
</dbReference>
<evidence type="ECO:0000256" key="9">
    <source>
        <dbReference type="ARBA" id="ARBA00023310"/>
    </source>
</evidence>
<dbReference type="HAMAP" id="MF_00815">
    <property type="entry name" value="ATP_synth_gamma_bact"/>
    <property type="match status" value="1"/>
</dbReference>
<gene>
    <name evidence="10" type="primary">atpG</name>
    <name evidence="11" type="ORF">HKD42_07430</name>
</gene>
<protein>
    <recommendedName>
        <fullName evidence="10">ATP synthase gamma chain</fullName>
    </recommendedName>
    <alternativeName>
        <fullName evidence="10">ATP synthase F1 sector gamma subunit</fullName>
    </alternativeName>
    <alternativeName>
        <fullName evidence="10">F-ATPase gamma subunit</fullName>
    </alternativeName>
</protein>
<dbReference type="GO" id="GO:0005524">
    <property type="term" value="F:ATP binding"/>
    <property type="evidence" value="ECO:0007669"/>
    <property type="project" value="UniProtKB-UniRule"/>
</dbReference>
<evidence type="ECO:0000256" key="3">
    <source>
        <dbReference type="ARBA" id="ARBA00007681"/>
    </source>
</evidence>
<keyword evidence="10" id="KW-1003">Cell membrane</keyword>
<dbReference type="RefSeq" id="WP_170011807.1">
    <property type="nucleotide sequence ID" value="NZ_JABCRE010000002.1"/>
</dbReference>
<dbReference type="PANTHER" id="PTHR11693:SF22">
    <property type="entry name" value="ATP SYNTHASE SUBUNIT GAMMA, MITOCHONDRIAL"/>
    <property type="match status" value="1"/>
</dbReference>
<reference evidence="11 12" key="1">
    <citation type="submission" date="2020-04" db="EMBL/GenBank/DDBJ databases">
        <authorList>
            <person name="Liu A."/>
        </authorList>
    </citation>
    <scope>NUCLEOTIDE SEQUENCE [LARGE SCALE GENOMIC DNA]</scope>
    <source>
        <strain evidence="11 12">RZ02</strain>
    </source>
</reference>
<dbReference type="GO" id="GO:0046933">
    <property type="term" value="F:proton-transporting ATP synthase activity, rotational mechanism"/>
    <property type="evidence" value="ECO:0007669"/>
    <property type="project" value="UniProtKB-UniRule"/>
</dbReference>
<evidence type="ECO:0000256" key="5">
    <source>
        <dbReference type="ARBA" id="ARBA00022781"/>
    </source>
</evidence>
<sequence>MASLKELKDRIGSVKSTQKITKAKQMVAAAKLRKAQAAAEEARPYAERLSAVMAALASKVSGDDAPKLLAGTGSDKRHLLVVVNTDKGLCGGLNSNLVRAAGAKARELTAAGKDVEFYLVGKKGRAPLKRAFPNQIGHHFDTSEVRTPGFEEAASIADELVELYDAGKFDIAHLVYPTFKSALAQDPTIDQIIPVPSPTTAEDSDAVVEYEPGEEEILEELLPRYVKTQIFGALLEIMASEQGASMTAMDNATRNAGDLINKLTVQYNRSRQAAITTELIEIIAGAEAL</sequence>
<dbReference type="Pfam" id="PF00231">
    <property type="entry name" value="ATP-synt"/>
    <property type="match status" value="1"/>
</dbReference>
<evidence type="ECO:0000256" key="6">
    <source>
        <dbReference type="ARBA" id="ARBA00023065"/>
    </source>
</evidence>
<comment type="subunit">
    <text evidence="10">F-type ATPases have 2 components, CF(1) - the catalytic core - and CF(0) - the membrane proton channel. CF(1) has five subunits: alpha(3), beta(3), gamma(1), delta(1), epsilon(1). CF(0) has three main subunits: a, b and c.</text>
</comment>
<organism evidence="11 12">
    <name type="scientific">Pontixanthobacter rizhaonensis</name>
    <dbReference type="NCBI Taxonomy" id="2730337"/>
    <lineage>
        <taxon>Bacteria</taxon>
        <taxon>Pseudomonadati</taxon>
        <taxon>Pseudomonadota</taxon>
        <taxon>Alphaproteobacteria</taxon>
        <taxon>Sphingomonadales</taxon>
        <taxon>Erythrobacteraceae</taxon>
        <taxon>Pontixanthobacter</taxon>
    </lineage>
</organism>
<dbReference type="NCBIfam" id="TIGR01146">
    <property type="entry name" value="ATPsyn_F1gamma"/>
    <property type="match status" value="1"/>
</dbReference>
<dbReference type="GO" id="GO:0005886">
    <property type="term" value="C:plasma membrane"/>
    <property type="evidence" value="ECO:0007669"/>
    <property type="project" value="UniProtKB-SubCell"/>
</dbReference>
<dbReference type="NCBIfam" id="NF004146">
    <property type="entry name" value="PRK05621.1-4"/>
    <property type="match status" value="1"/>
</dbReference>
<evidence type="ECO:0000313" key="12">
    <source>
        <dbReference type="Proteomes" id="UP000561181"/>
    </source>
</evidence>
<dbReference type="InterPro" id="IPR035968">
    <property type="entry name" value="ATP_synth_F1_ATPase_gsu"/>
</dbReference>
<dbReference type="PROSITE" id="PS00153">
    <property type="entry name" value="ATPASE_GAMMA"/>
    <property type="match status" value="1"/>
</dbReference>
<keyword evidence="7 10" id="KW-0472">Membrane</keyword>
<comment type="caution">
    <text evidence="11">The sequence shown here is derived from an EMBL/GenBank/DDBJ whole genome shotgun (WGS) entry which is preliminary data.</text>
</comment>
<evidence type="ECO:0000256" key="1">
    <source>
        <dbReference type="ARBA" id="ARBA00003456"/>
    </source>
</evidence>
<keyword evidence="12" id="KW-1185">Reference proteome</keyword>
<dbReference type="CDD" id="cd12151">
    <property type="entry name" value="F1-ATPase_gamma"/>
    <property type="match status" value="1"/>
</dbReference>
<keyword evidence="8 10" id="KW-0139">CF(1)</keyword>
<dbReference type="Gene3D" id="1.10.287.80">
    <property type="entry name" value="ATP synthase, gamma subunit, helix hairpin domain"/>
    <property type="match status" value="1"/>
</dbReference>
<keyword evidence="6 10" id="KW-0406">Ion transport</keyword>
<dbReference type="InterPro" id="IPR000131">
    <property type="entry name" value="ATP_synth_F1_gsu"/>
</dbReference>
<dbReference type="PIRSF" id="PIRSF039089">
    <property type="entry name" value="ATP_synthase_gamma"/>
    <property type="match status" value="1"/>
</dbReference>
<keyword evidence="4 10" id="KW-0813">Transport</keyword>
<evidence type="ECO:0000313" key="11">
    <source>
        <dbReference type="EMBL" id="NMW31888.1"/>
    </source>
</evidence>
<dbReference type="GO" id="GO:0045259">
    <property type="term" value="C:proton-transporting ATP synthase complex"/>
    <property type="evidence" value="ECO:0007669"/>
    <property type="project" value="UniProtKB-KW"/>
</dbReference>
<dbReference type="Gene3D" id="3.40.1380.10">
    <property type="match status" value="1"/>
</dbReference>
<comment type="subcellular location">
    <subcellularLocation>
        <location evidence="10">Cell membrane</location>
        <topology evidence="10">Peripheral membrane protein</topology>
    </subcellularLocation>
    <subcellularLocation>
        <location evidence="2">Membrane</location>
        <topology evidence="2">Peripheral membrane protein</topology>
    </subcellularLocation>
</comment>
<comment type="function">
    <text evidence="1 10">Produces ATP from ADP in the presence of a proton gradient across the membrane. The gamma chain is believed to be important in regulating ATPase activity and the flow of protons through the CF(0) complex.</text>
</comment>
<name>A0A848QS03_9SPHN</name>
<dbReference type="Proteomes" id="UP000561181">
    <property type="component" value="Unassembled WGS sequence"/>
</dbReference>
<dbReference type="SUPFAM" id="SSF52943">
    <property type="entry name" value="ATP synthase (F1-ATPase), gamma subunit"/>
    <property type="match status" value="1"/>
</dbReference>
<evidence type="ECO:0000256" key="4">
    <source>
        <dbReference type="ARBA" id="ARBA00022448"/>
    </source>
</evidence>
<dbReference type="FunFam" id="1.10.287.80:FF:000001">
    <property type="entry name" value="ATP synthase gamma chain"/>
    <property type="match status" value="1"/>
</dbReference>